<evidence type="ECO:0000256" key="13">
    <source>
        <dbReference type="ARBA" id="ARBA00023237"/>
    </source>
</evidence>
<dbReference type="CDD" id="cd01347">
    <property type="entry name" value="ligand_gated_channel"/>
    <property type="match status" value="1"/>
</dbReference>
<evidence type="ECO:0000259" key="19">
    <source>
        <dbReference type="Pfam" id="PF07715"/>
    </source>
</evidence>
<reference evidence="20 21" key="1">
    <citation type="submission" date="2019-02" db="EMBL/GenBank/DDBJ databases">
        <title>Genomic Encyclopedia of Type Strains, Phase IV (KMG-IV): sequencing the most valuable type-strain genomes for metagenomic binning, comparative biology and taxonomic classification.</title>
        <authorList>
            <person name="Goeker M."/>
        </authorList>
    </citation>
    <scope>NUCLEOTIDE SEQUENCE [LARGE SCALE GENOMIC DNA]</scope>
    <source>
        <strain evidence="20 21">K24</strain>
    </source>
</reference>
<evidence type="ECO:0000256" key="6">
    <source>
        <dbReference type="ARBA" id="ARBA00022692"/>
    </source>
</evidence>
<keyword evidence="4 14" id="KW-1134">Transmembrane beta strand</keyword>
<evidence type="ECO:0000256" key="1">
    <source>
        <dbReference type="ARBA" id="ARBA00004571"/>
    </source>
</evidence>
<sequence length="750" mass="80615">MTPTNQFRFNTLAAAISALTFVPAVQAQTQNTTSADAPRTSGQLAPITVRGEAESAYKADQSASQKFTAPLLDTPKSVTVIPQEIIENTASTTLTEALRLTPGISFGAGEGGNPLGDRPFIRGYDAQSSTYVDGMRDIGAVTREVFNLEQIEVIKGPDGAYGGRGGAGGSINLITKTPKAEKFTNATLGLGTDNYKRATVDGNWLLGDNMAFRLNAMAHDADVAGRNGVDVSRWGIAPSFTWGLNTPTRVTLSYSHIQTDDTPDSGIPFMYGNKVPAGVTAIRPVTVNMDNFYGLKSDFYKTRSDVATARVEHDISSNLTVRNTLRYTSVDQRYVWTNPDDSQGNVNDGRVWRNAKSRTGGVHTIANQTELFGKANLGGYEHSFNTGIEISREKSDTGSYTVARTLPGGTGATTCAAGVGAPSGYNCTDLYNPNPNDPWNGSTVEGERNNHFKATTFSVYGFDTIKLSEKWLTNLGARVDNYKTGLVSPTADVGRSDTLFNYQLGLIYKPARNGSVYVSYGTSSTPANSTLGQGSESQGIVPGRGGVGVNAKDMAPEKNRSLEVGTKWNVLDNRLALSGAIFRIDTTNARVTQPDGTYAMAGNRRINGFEVGASGSITKAWQVFGGYTFLDSEVRDLGRDTAAASGQAFPNTPKHTATLWTTYAINSDFSIGGGVFISSKQYGSNAAVRRYIPGYTRFDAMAAYRINRNVSLQLNLMNLTDKRYFTTTYSTHYASVGAGRAAILNLNLKY</sequence>
<evidence type="ECO:0000256" key="5">
    <source>
        <dbReference type="ARBA" id="ARBA00022496"/>
    </source>
</evidence>
<dbReference type="Gene3D" id="2.40.170.20">
    <property type="entry name" value="TonB-dependent receptor, beta-barrel domain"/>
    <property type="match status" value="1"/>
</dbReference>
<feature type="chain" id="PRO_5020763804" evidence="17">
    <location>
        <begin position="28"/>
        <end position="750"/>
    </location>
</feature>
<keyword evidence="5" id="KW-0410">Iron transport</keyword>
<evidence type="ECO:0000256" key="8">
    <source>
        <dbReference type="ARBA" id="ARBA00023004"/>
    </source>
</evidence>
<name>A0A4Q7N9L5_9BURK</name>
<dbReference type="FunFam" id="2.170.130.10:FF:000001">
    <property type="entry name" value="Catecholate siderophore TonB-dependent receptor"/>
    <property type="match status" value="1"/>
</dbReference>
<dbReference type="GO" id="GO:0015891">
    <property type="term" value="P:siderophore transport"/>
    <property type="evidence" value="ECO:0007669"/>
    <property type="project" value="InterPro"/>
</dbReference>
<keyword evidence="8" id="KW-0408">Iron</keyword>
<proteinExistence type="inferred from homology"/>
<keyword evidence="9" id="KW-0406">Ion transport</keyword>
<feature type="compositionally biased region" description="Polar residues" evidence="16">
    <location>
        <begin position="527"/>
        <end position="538"/>
    </location>
</feature>
<dbReference type="InterPro" id="IPR010105">
    <property type="entry name" value="TonB_sidphr_rcpt"/>
</dbReference>
<keyword evidence="6 14" id="KW-0812">Transmembrane</keyword>
<evidence type="ECO:0000256" key="10">
    <source>
        <dbReference type="ARBA" id="ARBA00023077"/>
    </source>
</evidence>
<dbReference type="PROSITE" id="PS52016">
    <property type="entry name" value="TONB_DEPENDENT_REC_3"/>
    <property type="match status" value="1"/>
</dbReference>
<dbReference type="Pfam" id="PF07715">
    <property type="entry name" value="Plug"/>
    <property type="match status" value="1"/>
</dbReference>
<evidence type="ECO:0000256" key="2">
    <source>
        <dbReference type="ARBA" id="ARBA00009810"/>
    </source>
</evidence>
<keyword evidence="3 14" id="KW-0813">Transport</keyword>
<evidence type="ECO:0000256" key="9">
    <source>
        <dbReference type="ARBA" id="ARBA00023065"/>
    </source>
</evidence>
<dbReference type="AlphaFoldDB" id="A0A4Q7N9L5"/>
<organism evidence="20 21">
    <name type="scientific">Pigmentiphaga kullae</name>
    <dbReference type="NCBI Taxonomy" id="151784"/>
    <lineage>
        <taxon>Bacteria</taxon>
        <taxon>Pseudomonadati</taxon>
        <taxon>Pseudomonadota</taxon>
        <taxon>Betaproteobacteria</taxon>
        <taxon>Burkholderiales</taxon>
        <taxon>Alcaligenaceae</taxon>
        <taxon>Pigmentiphaga</taxon>
    </lineage>
</organism>
<evidence type="ECO:0000256" key="16">
    <source>
        <dbReference type="SAM" id="MobiDB-lite"/>
    </source>
</evidence>
<feature type="domain" description="TonB-dependent receptor-like beta-barrel" evidence="18">
    <location>
        <begin position="242"/>
        <end position="719"/>
    </location>
</feature>
<comment type="caution">
    <text evidence="20">The sequence shown here is derived from an EMBL/GenBank/DDBJ whole genome shotgun (WGS) entry which is preliminary data.</text>
</comment>
<keyword evidence="10 15" id="KW-0798">TonB box</keyword>
<dbReference type="InterPro" id="IPR036942">
    <property type="entry name" value="Beta-barrel_TonB_sf"/>
</dbReference>
<keyword evidence="21" id="KW-1185">Reference proteome</keyword>
<feature type="signal peptide" evidence="17">
    <location>
        <begin position="1"/>
        <end position="27"/>
    </location>
</feature>
<dbReference type="PANTHER" id="PTHR32552">
    <property type="entry name" value="FERRICHROME IRON RECEPTOR-RELATED"/>
    <property type="match status" value="1"/>
</dbReference>
<dbReference type="GO" id="GO:0038023">
    <property type="term" value="F:signaling receptor activity"/>
    <property type="evidence" value="ECO:0007669"/>
    <property type="project" value="InterPro"/>
</dbReference>
<keyword evidence="7 17" id="KW-0732">Signal</keyword>
<dbReference type="InterPro" id="IPR039426">
    <property type="entry name" value="TonB-dep_rcpt-like"/>
</dbReference>
<dbReference type="Gene3D" id="2.170.130.10">
    <property type="entry name" value="TonB-dependent receptor, plug domain"/>
    <property type="match status" value="1"/>
</dbReference>
<evidence type="ECO:0000256" key="7">
    <source>
        <dbReference type="ARBA" id="ARBA00022729"/>
    </source>
</evidence>
<evidence type="ECO:0000256" key="11">
    <source>
        <dbReference type="ARBA" id="ARBA00023136"/>
    </source>
</evidence>
<keyword evidence="12 20" id="KW-0675">Receptor</keyword>
<evidence type="ECO:0000256" key="4">
    <source>
        <dbReference type="ARBA" id="ARBA00022452"/>
    </source>
</evidence>
<dbReference type="EMBL" id="SGXC01000003">
    <property type="protein sequence ID" value="RZS78835.1"/>
    <property type="molecule type" value="Genomic_DNA"/>
</dbReference>
<dbReference type="GO" id="GO:0015344">
    <property type="term" value="F:siderophore uptake transmembrane transporter activity"/>
    <property type="evidence" value="ECO:0007669"/>
    <property type="project" value="TreeGrafter"/>
</dbReference>
<evidence type="ECO:0000259" key="18">
    <source>
        <dbReference type="Pfam" id="PF00593"/>
    </source>
</evidence>
<dbReference type="Pfam" id="PF00593">
    <property type="entry name" value="TonB_dep_Rec_b-barrel"/>
    <property type="match status" value="1"/>
</dbReference>
<comment type="similarity">
    <text evidence="2 14 15">Belongs to the TonB-dependent receptor family.</text>
</comment>
<comment type="subcellular location">
    <subcellularLocation>
        <location evidence="1 14">Cell outer membrane</location>
        <topology evidence="1 14">Multi-pass membrane protein</topology>
    </subcellularLocation>
</comment>
<keyword evidence="11 14" id="KW-0472">Membrane</keyword>
<evidence type="ECO:0000313" key="20">
    <source>
        <dbReference type="EMBL" id="RZS78835.1"/>
    </source>
</evidence>
<evidence type="ECO:0000256" key="12">
    <source>
        <dbReference type="ARBA" id="ARBA00023170"/>
    </source>
</evidence>
<dbReference type="InterPro" id="IPR037066">
    <property type="entry name" value="Plug_dom_sf"/>
</dbReference>
<evidence type="ECO:0000256" key="17">
    <source>
        <dbReference type="SAM" id="SignalP"/>
    </source>
</evidence>
<gene>
    <name evidence="20" type="ORF">EV675_5492</name>
</gene>
<feature type="region of interest" description="Disordered" evidence="16">
    <location>
        <begin position="527"/>
        <end position="552"/>
    </location>
</feature>
<evidence type="ECO:0000313" key="21">
    <source>
        <dbReference type="Proteomes" id="UP000292445"/>
    </source>
</evidence>
<accession>A0A4Q7N9L5</accession>
<evidence type="ECO:0000256" key="14">
    <source>
        <dbReference type="PROSITE-ProRule" id="PRU01360"/>
    </source>
</evidence>
<dbReference type="SUPFAM" id="SSF56935">
    <property type="entry name" value="Porins"/>
    <property type="match status" value="1"/>
</dbReference>
<evidence type="ECO:0000256" key="15">
    <source>
        <dbReference type="RuleBase" id="RU003357"/>
    </source>
</evidence>
<feature type="domain" description="TonB-dependent receptor plug" evidence="19">
    <location>
        <begin position="71"/>
        <end position="169"/>
    </location>
</feature>
<dbReference type="GO" id="GO:0009279">
    <property type="term" value="C:cell outer membrane"/>
    <property type="evidence" value="ECO:0007669"/>
    <property type="project" value="UniProtKB-SubCell"/>
</dbReference>
<protein>
    <submittedName>
        <fullName evidence="20">Catecholate siderophore receptor</fullName>
    </submittedName>
</protein>
<dbReference type="InterPro" id="IPR000531">
    <property type="entry name" value="Beta-barrel_TonB"/>
</dbReference>
<dbReference type="RefSeq" id="WP_165404795.1">
    <property type="nucleotide sequence ID" value="NZ_SGXC01000003.1"/>
</dbReference>
<dbReference type="Proteomes" id="UP000292445">
    <property type="component" value="Unassembled WGS sequence"/>
</dbReference>
<dbReference type="NCBIfam" id="TIGR01783">
    <property type="entry name" value="TonB-siderophor"/>
    <property type="match status" value="1"/>
</dbReference>
<dbReference type="PANTHER" id="PTHR32552:SF89">
    <property type="entry name" value="CATECHOLATE SIDEROPHORE RECEPTOR FIU"/>
    <property type="match status" value="1"/>
</dbReference>
<dbReference type="InterPro" id="IPR012910">
    <property type="entry name" value="Plug_dom"/>
</dbReference>
<keyword evidence="13 14" id="KW-0998">Cell outer membrane</keyword>
<evidence type="ECO:0000256" key="3">
    <source>
        <dbReference type="ARBA" id="ARBA00022448"/>
    </source>
</evidence>